<gene>
    <name evidence="12" type="ORF">PBRASI_LOCUS6880</name>
</gene>
<dbReference type="GO" id="GO:0005737">
    <property type="term" value="C:cytoplasm"/>
    <property type="evidence" value="ECO:0007669"/>
    <property type="project" value="UniProtKB-SubCell"/>
</dbReference>
<feature type="compositionally biased region" description="Pro residues" evidence="10">
    <location>
        <begin position="72"/>
        <end position="95"/>
    </location>
</feature>
<keyword evidence="8 9" id="KW-0440">LIM domain</keyword>
<feature type="compositionally biased region" description="Polar residues" evidence="10">
    <location>
        <begin position="20"/>
        <end position="52"/>
    </location>
</feature>
<keyword evidence="3" id="KW-0963">Cytoplasm</keyword>
<dbReference type="GO" id="GO:0001725">
    <property type="term" value="C:stress fiber"/>
    <property type="evidence" value="ECO:0007669"/>
    <property type="project" value="TreeGrafter"/>
</dbReference>
<dbReference type="GO" id="GO:0046872">
    <property type="term" value="F:metal ion binding"/>
    <property type="evidence" value="ECO:0007669"/>
    <property type="project" value="UniProtKB-KW"/>
</dbReference>
<feature type="compositionally biased region" description="Basic and acidic residues" evidence="10">
    <location>
        <begin position="119"/>
        <end position="146"/>
    </location>
</feature>
<evidence type="ECO:0000256" key="1">
    <source>
        <dbReference type="ARBA" id="ARBA00004282"/>
    </source>
</evidence>
<dbReference type="GO" id="GO:0031941">
    <property type="term" value="C:filamentous actin"/>
    <property type="evidence" value="ECO:0007669"/>
    <property type="project" value="TreeGrafter"/>
</dbReference>
<keyword evidence="5" id="KW-0677">Repeat</keyword>
<dbReference type="SUPFAM" id="SSF57716">
    <property type="entry name" value="Glucocorticoid receptor-like (DNA-binding domain)"/>
    <property type="match status" value="3"/>
</dbReference>
<evidence type="ECO:0000256" key="2">
    <source>
        <dbReference type="ARBA" id="ARBA00004496"/>
    </source>
</evidence>
<organism evidence="12 13">
    <name type="scientific">Paraglomus brasilianum</name>
    <dbReference type="NCBI Taxonomy" id="144538"/>
    <lineage>
        <taxon>Eukaryota</taxon>
        <taxon>Fungi</taxon>
        <taxon>Fungi incertae sedis</taxon>
        <taxon>Mucoromycota</taxon>
        <taxon>Glomeromycotina</taxon>
        <taxon>Glomeromycetes</taxon>
        <taxon>Paraglomerales</taxon>
        <taxon>Paraglomeraceae</taxon>
        <taxon>Paraglomus</taxon>
    </lineage>
</organism>
<evidence type="ECO:0000259" key="11">
    <source>
        <dbReference type="PROSITE" id="PS50023"/>
    </source>
</evidence>
<keyword evidence="13" id="KW-1185">Reference proteome</keyword>
<feature type="domain" description="LIM zinc-binding" evidence="11">
    <location>
        <begin position="154"/>
        <end position="213"/>
    </location>
</feature>
<accession>A0A9N9BZB3</accession>
<keyword evidence="4 9" id="KW-0479">Metal-binding</keyword>
<name>A0A9N9BZB3_9GLOM</name>
<dbReference type="SMART" id="SM00132">
    <property type="entry name" value="LIM"/>
    <property type="match status" value="3"/>
</dbReference>
<feature type="non-terminal residue" evidence="12">
    <location>
        <position position="1"/>
    </location>
</feature>
<evidence type="ECO:0000256" key="5">
    <source>
        <dbReference type="ARBA" id="ARBA00022737"/>
    </source>
</evidence>
<dbReference type="PROSITE" id="PS50023">
    <property type="entry name" value="LIM_DOMAIN_2"/>
    <property type="match status" value="2"/>
</dbReference>
<dbReference type="GO" id="GO:0003779">
    <property type="term" value="F:actin binding"/>
    <property type="evidence" value="ECO:0007669"/>
    <property type="project" value="TreeGrafter"/>
</dbReference>
<evidence type="ECO:0000256" key="3">
    <source>
        <dbReference type="ARBA" id="ARBA00022490"/>
    </source>
</evidence>
<dbReference type="PANTHER" id="PTHR24214:SF38">
    <property type="entry name" value="PDZ AND LIM DOMAIN PROTEIN ZASP-RELATED"/>
    <property type="match status" value="1"/>
</dbReference>
<dbReference type="PROSITE" id="PS00478">
    <property type="entry name" value="LIM_DOMAIN_1"/>
    <property type="match status" value="1"/>
</dbReference>
<evidence type="ECO:0000313" key="12">
    <source>
        <dbReference type="EMBL" id="CAG8586164.1"/>
    </source>
</evidence>
<feature type="domain" description="LIM zinc-binding" evidence="11">
    <location>
        <begin position="214"/>
        <end position="272"/>
    </location>
</feature>
<evidence type="ECO:0000256" key="6">
    <source>
        <dbReference type="ARBA" id="ARBA00022833"/>
    </source>
</evidence>
<dbReference type="GO" id="GO:0030036">
    <property type="term" value="P:actin cytoskeleton organization"/>
    <property type="evidence" value="ECO:0007669"/>
    <property type="project" value="TreeGrafter"/>
</dbReference>
<keyword evidence="6 9" id="KW-0862">Zinc</keyword>
<dbReference type="OrthoDB" id="15567at2759"/>
<comment type="subcellular location">
    <subcellularLocation>
        <location evidence="1">Cell junction</location>
    </subcellularLocation>
    <subcellularLocation>
        <location evidence="2">Cytoplasm</location>
    </subcellularLocation>
</comment>
<keyword evidence="7" id="KW-0965">Cell junction</keyword>
<proteinExistence type="predicted"/>
<feature type="compositionally biased region" description="Low complexity" evidence="10">
    <location>
        <begin position="53"/>
        <end position="71"/>
    </location>
</feature>
<feature type="region of interest" description="Disordered" evidence="10">
    <location>
        <begin position="1"/>
        <end position="146"/>
    </location>
</feature>
<dbReference type="Pfam" id="PF00412">
    <property type="entry name" value="LIM"/>
    <property type="match status" value="3"/>
</dbReference>
<evidence type="ECO:0000256" key="10">
    <source>
        <dbReference type="SAM" id="MobiDB-lite"/>
    </source>
</evidence>
<dbReference type="GO" id="GO:0051371">
    <property type="term" value="F:muscle alpha-actinin binding"/>
    <property type="evidence" value="ECO:0007669"/>
    <property type="project" value="TreeGrafter"/>
</dbReference>
<dbReference type="Proteomes" id="UP000789739">
    <property type="component" value="Unassembled WGS sequence"/>
</dbReference>
<dbReference type="PANTHER" id="PTHR24214">
    <property type="entry name" value="PDZ AND LIM DOMAIN PROTEIN ZASP"/>
    <property type="match status" value="1"/>
</dbReference>
<dbReference type="FunFam" id="2.10.110.10:FF:000008">
    <property type="entry name" value="Paxillin isoform 1"/>
    <property type="match status" value="1"/>
</dbReference>
<dbReference type="InterPro" id="IPR050604">
    <property type="entry name" value="PDZ-LIM_domain"/>
</dbReference>
<reference evidence="12" key="1">
    <citation type="submission" date="2021-06" db="EMBL/GenBank/DDBJ databases">
        <authorList>
            <person name="Kallberg Y."/>
            <person name="Tangrot J."/>
            <person name="Rosling A."/>
        </authorList>
    </citation>
    <scope>NUCLEOTIDE SEQUENCE</scope>
    <source>
        <strain evidence="12">BR232B</strain>
    </source>
</reference>
<dbReference type="EMBL" id="CAJVPI010000976">
    <property type="protein sequence ID" value="CAG8586164.1"/>
    <property type="molecule type" value="Genomic_DNA"/>
</dbReference>
<evidence type="ECO:0000256" key="4">
    <source>
        <dbReference type="ARBA" id="ARBA00022723"/>
    </source>
</evidence>
<evidence type="ECO:0000256" key="9">
    <source>
        <dbReference type="PROSITE-ProRule" id="PRU00125"/>
    </source>
</evidence>
<feature type="compositionally biased region" description="Low complexity" evidence="10">
    <location>
        <begin position="96"/>
        <end position="109"/>
    </location>
</feature>
<evidence type="ECO:0000313" key="13">
    <source>
        <dbReference type="Proteomes" id="UP000789739"/>
    </source>
</evidence>
<comment type="caution">
    <text evidence="12">The sequence shown here is derived from an EMBL/GenBank/DDBJ whole genome shotgun (WGS) entry which is preliminary data.</text>
</comment>
<dbReference type="FunFam" id="2.10.110.10:FF:000018">
    <property type="entry name" value="Paxillin isoform 1"/>
    <property type="match status" value="1"/>
</dbReference>
<evidence type="ECO:0000256" key="7">
    <source>
        <dbReference type="ARBA" id="ARBA00022949"/>
    </source>
</evidence>
<dbReference type="Gene3D" id="2.10.110.10">
    <property type="entry name" value="Cysteine Rich Protein"/>
    <property type="match status" value="3"/>
</dbReference>
<dbReference type="AlphaFoldDB" id="A0A9N9BZB3"/>
<dbReference type="InterPro" id="IPR001781">
    <property type="entry name" value="Znf_LIM"/>
</dbReference>
<evidence type="ECO:0000256" key="8">
    <source>
        <dbReference type="ARBA" id="ARBA00023038"/>
    </source>
</evidence>
<sequence length="301" mass="32536">MSFLTKDQLETLASPHRFPQPTNASSPPVSETQSSPNSSINVSERSLPETLNTTPTPSATFSSSSSSILPPKSAPSPSPPASKVPEPSIPVPTSSPNPTSTPSGSSPQPQNRLQSADNKSADNKSADDKSVDDKSADDKPTDDKSRIIPTIISQNCAACMQQVSGNVLSAMGKQWHPHHFVCKHCGISLEHVAFFEKNGEPYCHLDFHELFSPHCGHCNTPIEGAIINALGKSWHPGHFFCRECGDPFGSAGFMVHDGFPYCEKDWSEKFAPKCKGCQKPIKGEMMSALEGSWHRDCFVCV</sequence>
<protein>
    <submittedName>
        <fullName evidence="12">1330_t:CDS:1</fullName>
    </submittedName>
</protein>